<protein>
    <submittedName>
        <fullName evidence="2">RidA family protein</fullName>
    </submittedName>
</protein>
<dbReference type="PANTHER" id="PTHR11803:SF39">
    <property type="entry name" value="2-IMINOBUTANOATE_2-IMINOPROPANOATE DEAMINASE"/>
    <property type="match status" value="1"/>
</dbReference>
<comment type="similarity">
    <text evidence="1">Belongs to the RutC family.</text>
</comment>
<evidence type="ECO:0000313" key="2">
    <source>
        <dbReference type="EMBL" id="MEC5424370.1"/>
    </source>
</evidence>
<comment type="caution">
    <text evidence="2">The sequence shown here is derived from an EMBL/GenBank/DDBJ whole genome shotgun (WGS) entry which is preliminary data.</text>
</comment>
<evidence type="ECO:0000313" key="3">
    <source>
        <dbReference type="Proteomes" id="UP001335737"/>
    </source>
</evidence>
<dbReference type="PROSITE" id="PS01094">
    <property type="entry name" value="UPF0076"/>
    <property type="match status" value="1"/>
</dbReference>
<dbReference type="Gene3D" id="3.30.1330.40">
    <property type="entry name" value="RutC-like"/>
    <property type="match status" value="1"/>
</dbReference>
<dbReference type="InterPro" id="IPR035959">
    <property type="entry name" value="RutC-like_sf"/>
</dbReference>
<reference evidence="2 3" key="1">
    <citation type="journal article" date="2024" name="Int. J. Syst. Evol. Microbiol.">
        <title>Virgibacillus tibetensis sp. nov., isolated from salt lake on the Tibetan Plateau of China.</title>
        <authorList>
            <person name="Phurbu D."/>
            <person name="Liu Z.-X."/>
            <person name="Wang R."/>
            <person name="Zheng Y.-Y."/>
            <person name="Liu H.-C."/>
            <person name="Zhou Y.-G."/>
            <person name="Yu Y.-J."/>
            <person name="Li A.-H."/>
        </authorList>
    </citation>
    <scope>NUCLEOTIDE SEQUENCE [LARGE SCALE GENOMIC DNA]</scope>
    <source>
        <strain evidence="2 3">C22-A2</strain>
    </source>
</reference>
<accession>A0ABU6KGT6</accession>
<gene>
    <name evidence="2" type="ORF">QGM71_12795</name>
</gene>
<keyword evidence="3" id="KW-1185">Reference proteome</keyword>
<dbReference type="InterPro" id="IPR019897">
    <property type="entry name" value="RidA_CS"/>
</dbReference>
<name>A0ABU6KGT6_9BACI</name>
<dbReference type="NCBIfam" id="TIGR00004">
    <property type="entry name" value="Rid family detoxifying hydrolase"/>
    <property type="match status" value="1"/>
</dbReference>
<sequence>MIKAVHTENSPAAIGPYSQAIQAGDFVYVSGQIPIDPATSEVVDGIEAQTKQVMQNLEAILTEVGAGFSNVVKFTIFLSSMNDFATVNEIYSGYLSEPYPARATVEVSRLPKDVLVEMDAVVYLK</sequence>
<dbReference type="EMBL" id="JARZFX010000006">
    <property type="protein sequence ID" value="MEC5424370.1"/>
    <property type="molecule type" value="Genomic_DNA"/>
</dbReference>
<proteinExistence type="inferred from homology"/>
<dbReference type="PANTHER" id="PTHR11803">
    <property type="entry name" value="2-IMINOBUTANOATE/2-IMINOPROPANOATE DEAMINASE RIDA"/>
    <property type="match status" value="1"/>
</dbReference>
<dbReference type="Proteomes" id="UP001335737">
    <property type="component" value="Unassembled WGS sequence"/>
</dbReference>
<dbReference type="Pfam" id="PF01042">
    <property type="entry name" value="Ribonuc_L-PSP"/>
    <property type="match status" value="1"/>
</dbReference>
<evidence type="ECO:0000256" key="1">
    <source>
        <dbReference type="ARBA" id="ARBA00010552"/>
    </source>
</evidence>
<dbReference type="SUPFAM" id="SSF55298">
    <property type="entry name" value="YjgF-like"/>
    <property type="match status" value="1"/>
</dbReference>
<dbReference type="RefSeq" id="WP_327607939.1">
    <property type="nucleotide sequence ID" value="NZ_JARZFX010000006.1"/>
</dbReference>
<dbReference type="InterPro" id="IPR006175">
    <property type="entry name" value="YjgF/YER057c/UK114"/>
</dbReference>
<dbReference type="CDD" id="cd00448">
    <property type="entry name" value="YjgF_YER057c_UK114_family"/>
    <property type="match status" value="1"/>
</dbReference>
<organism evidence="2 3">
    <name type="scientific">Virgibacillus tibetensis</name>
    <dbReference type="NCBI Taxonomy" id="3042313"/>
    <lineage>
        <taxon>Bacteria</taxon>
        <taxon>Bacillati</taxon>
        <taxon>Bacillota</taxon>
        <taxon>Bacilli</taxon>
        <taxon>Bacillales</taxon>
        <taxon>Bacillaceae</taxon>
        <taxon>Virgibacillus</taxon>
    </lineage>
</organism>
<dbReference type="InterPro" id="IPR006056">
    <property type="entry name" value="RidA"/>
</dbReference>